<feature type="region of interest" description="Disordered" evidence="3">
    <location>
        <begin position="185"/>
        <end position="255"/>
    </location>
</feature>
<evidence type="ECO:0000256" key="3">
    <source>
        <dbReference type="SAM" id="MobiDB-lite"/>
    </source>
</evidence>
<comment type="caution">
    <text evidence="4">The sequence shown here is derived from an EMBL/GenBank/DDBJ whole genome shotgun (WGS) entry which is preliminary data.</text>
</comment>
<dbReference type="InterPro" id="IPR015946">
    <property type="entry name" value="KH_dom-like_a/b"/>
</dbReference>
<keyword evidence="5" id="KW-1185">Reference proteome</keyword>
<gene>
    <name evidence="2" type="primary">rbfA</name>
    <name evidence="4" type="ORF">BISU_1686</name>
</gene>
<dbReference type="GO" id="GO:0030490">
    <property type="term" value="P:maturation of SSU-rRNA"/>
    <property type="evidence" value="ECO:0007669"/>
    <property type="project" value="UniProtKB-UniRule"/>
</dbReference>
<dbReference type="InterPro" id="IPR000238">
    <property type="entry name" value="RbfA"/>
</dbReference>
<dbReference type="InterPro" id="IPR023799">
    <property type="entry name" value="RbfA_dom_sf"/>
</dbReference>
<dbReference type="NCBIfam" id="TIGR00082">
    <property type="entry name" value="rbfA"/>
    <property type="match status" value="1"/>
</dbReference>
<evidence type="ECO:0000256" key="1">
    <source>
        <dbReference type="ARBA" id="ARBA00022517"/>
    </source>
</evidence>
<name>A0A087E3Y6_9BIFI</name>
<dbReference type="Pfam" id="PF02033">
    <property type="entry name" value="RBFA"/>
    <property type="match status" value="1"/>
</dbReference>
<reference evidence="4 5" key="1">
    <citation type="submission" date="2014-03" db="EMBL/GenBank/DDBJ databases">
        <title>Genomics of Bifidobacteria.</title>
        <authorList>
            <person name="Ventura M."/>
            <person name="Milani C."/>
            <person name="Lugli G.A."/>
        </authorList>
    </citation>
    <scope>NUCLEOTIDE SEQUENCE [LARGE SCALE GENOMIC DNA]</scope>
    <source>
        <strain evidence="4 5">LMG 11597</strain>
    </source>
</reference>
<feature type="compositionally biased region" description="Basic and acidic residues" evidence="3">
    <location>
        <begin position="134"/>
        <end position="145"/>
    </location>
</feature>
<evidence type="ECO:0000313" key="4">
    <source>
        <dbReference type="EMBL" id="KFJ02487.1"/>
    </source>
</evidence>
<comment type="similarity">
    <text evidence="2">Belongs to the RbfA family.</text>
</comment>
<feature type="compositionally biased region" description="Acidic residues" evidence="3">
    <location>
        <begin position="208"/>
        <end position="237"/>
    </location>
</feature>
<evidence type="ECO:0000256" key="2">
    <source>
        <dbReference type="HAMAP-Rule" id="MF_00003"/>
    </source>
</evidence>
<comment type="subunit">
    <text evidence="2">Monomer. Binds 30S ribosomal subunits, but not 50S ribosomal subunits or 70S ribosomes.</text>
</comment>
<accession>A0A087E3Y6</accession>
<dbReference type="HAMAP" id="MF_00003">
    <property type="entry name" value="RbfA"/>
    <property type="match status" value="1"/>
</dbReference>
<dbReference type="PANTHER" id="PTHR33515:SF1">
    <property type="entry name" value="RIBOSOME-BINDING FACTOR A, CHLOROPLASTIC-RELATED"/>
    <property type="match status" value="1"/>
</dbReference>
<organism evidence="4 5">
    <name type="scientific">Bifidobacterium subtile</name>
    <dbReference type="NCBI Taxonomy" id="77635"/>
    <lineage>
        <taxon>Bacteria</taxon>
        <taxon>Bacillati</taxon>
        <taxon>Actinomycetota</taxon>
        <taxon>Actinomycetes</taxon>
        <taxon>Bifidobacteriales</taxon>
        <taxon>Bifidobacteriaceae</taxon>
        <taxon>Bifidobacterium</taxon>
    </lineage>
</organism>
<dbReference type="OrthoDB" id="307788at2"/>
<keyword evidence="1 2" id="KW-0690">Ribosome biogenesis</keyword>
<dbReference type="STRING" id="77635.BISU_1686"/>
<dbReference type="Proteomes" id="UP000029055">
    <property type="component" value="Unassembled WGS sequence"/>
</dbReference>
<evidence type="ECO:0000313" key="5">
    <source>
        <dbReference type="Proteomes" id="UP000029055"/>
    </source>
</evidence>
<dbReference type="AlphaFoldDB" id="A0A087E3Y6"/>
<sequence length="255" mass="27097">MAGTNPRAARIAKLVQRVIAASIETQLHDKRLENVTITEVRVTNDLQLARVFWTQLGDDGKEQGERKRATQALRQAKGRLRAAVGAKAGLRLTPELQFIYDEVPSEAHEIEDILAAARKRDEELAKARANARYAGEEDPYRHGDEPADDESGDEFDESDDAGGFGGFDGADGYGAGFAGAIGGVDFDDLDSDSIDDSADADSLGANGDADDNAVSEDEGFGEVDSDSDDTVADDTMDENAAGNDADSGSLPVREA</sequence>
<proteinExistence type="inferred from homology"/>
<comment type="subcellular location">
    <subcellularLocation>
        <location evidence="2">Cytoplasm</location>
    </subcellularLocation>
</comment>
<dbReference type="SUPFAM" id="SSF89919">
    <property type="entry name" value="Ribosome-binding factor A, RbfA"/>
    <property type="match status" value="1"/>
</dbReference>
<feature type="compositionally biased region" description="Acidic residues" evidence="3">
    <location>
        <begin position="146"/>
        <end position="160"/>
    </location>
</feature>
<dbReference type="eggNOG" id="COG0858">
    <property type="taxonomic scope" value="Bacteria"/>
</dbReference>
<keyword evidence="2" id="KW-0963">Cytoplasm</keyword>
<feature type="region of interest" description="Disordered" evidence="3">
    <location>
        <begin position="128"/>
        <end position="168"/>
    </location>
</feature>
<dbReference type="GO" id="GO:0005829">
    <property type="term" value="C:cytosol"/>
    <property type="evidence" value="ECO:0007669"/>
    <property type="project" value="TreeGrafter"/>
</dbReference>
<comment type="function">
    <text evidence="2">One of several proteins that assist in the late maturation steps of the functional core of the 30S ribosomal subunit. Associates with free 30S ribosomal subunits (but not with 30S subunits that are part of 70S ribosomes or polysomes). Required for efficient processing of 16S rRNA. May interact with the 5'-terminal helix region of 16S rRNA.</text>
</comment>
<feature type="compositionally biased region" description="Acidic residues" evidence="3">
    <location>
        <begin position="185"/>
        <end position="199"/>
    </location>
</feature>
<protein>
    <recommendedName>
        <fullName evidence="2">Ribosome-binding factor A</fullName>
    </recommendedName>
</protein>
<dbReference type="PROSITE" id="PS01319">
    <property type="entry name" value="RBFA"/>
    <property type="match status" value="1"/>
</dbReference>
<dbReference type="GO" id="GO:0043024">
    <property type="term" value="F:ribosomal small subunit binding"/>
    <property type="evidence" value="ECO:0007669"/>
    <property type="project" value="TreeGrafter"/>
</dbReference>
<dbReference type="EMBL" id="JGZR01000008">
    <property type="protein sequence ID" value="KFJ02487.1"/>
    <property type="molecule type" value="Genomic_DNA"/>
</dbReference>
<dbReference type="Gene3D" id="3.30.300.20">
    <property type="match status" value="1"/>
</dbReference>
<dbReference type="InterPro" id="IPR020053">
    <property type="entry name" value="Ribosome-bd_factorA_CS"/>
</dbReference>
<dbReference type="PANTHER" id="PTHR33515">
    <property type="entry name" value="RIBOSOME-BINDING FACTOR A, CHLOROPLASTIC-RELATED"/>
    <property type="match status" value="1"/>
</dbReference>